<organism evidence="1">
    <name type="scientific">Ralstonia syzygii R24</name>
    <dbReference type="NCBI Taxonomy" id="907261"/>
    <lineage>
        <taxon>Bacteria</taxon>
        <taxon>Pseudomonadati</taxon>
        <taxon>Pseudomonadota</taxon>
        <taxon>Betaproteobacteria</taxon>
        <taxon>Burkholderiales</taxon>
        <taxon>Burkholderiaceae</taxon>
        <taxon>Ralstonia</taxon>
        <taxon>Ralstonia solanacearum species complex</taxon>
    </lineage>
</organism>
<protein>
    <submittedName>
        <fullName evidence="1">Uncharacterized protein</fullName>
    </submittedName>
</protein>
<reference evidence="1" key="1">
    <citation type="journal article" date="2011" name="PLoS ONE">
        <title>Ralstonia syzygii, the Blood Disease Bacterium and some Asian R. solanacearum strains form a single genomic species despite divergent lifestyles.</title>
        <authorList>
            <person name="Remenant B."/>
            <person name="de Cambiaire J.C."/>
            <person name="Cellier G."/>
            <person name="Jacobs J.M."/>
            <person name="Mangenot S."/>
            <person name="Barbe V."/>
            <person name="Lajus A."/>
            <person name="Vallenet D."/>
            <person name="Medigue C."/>
            <person name="Fegan M."/>
            <person name="Allen C."/>
            <person name="Prior P."/>
        </authorList>
    </citation>
    <scope>NUCLEOTIDE SEQUENCE</scope>
    <source>
        <strain evidence="1">R24</strain>
    </source>
</reference>
<dbReference type="AlphaFoldDB" id="G3A921"/>
<gene>
    <name evidence="1" type="ORF">RALSY_mp10286</name>
</gene>
<dbReference type="EMBL" id="FR854090">
    <property type="protein sequence ID" value="CCA87765.1"/>
    <property type="molecule type" value="Genomic_DNA"/>
</dbReference>
<reference evidence="1" key="2">
    <citation type="submission" date="2011-04" db="EMBL/GenBank/DDBJ databases">
        <authorList>
            <person name="Genoscope - CEA"/>
        </authorList>
    </citation>
    <scope>NUCLEOTIDE SEQUENCE</scope>
    <source>
        <strain evidence="1">R24</strain>
    </source>
</reference>
<name>G3A921_9RALS</name>
<proteinExistence type="predicted"/>
<evidence type="ECO:0000313" key="1">
    <source>
        <dbReference type="EMBL" id="CCA87765.1"/>
    </source>
</evidence>
<sequence>MMKLKFSWMSEVGNRIVPRCDSSVVKEDGVSPLACLLMDDGGQGYLGTVPWVDEGIARIYAAIKDEAVVATWGREAWEAKISSNGVEVYSLYDEGYSEVLTISMFLHALLAWKEFLQSNPKLGGIREVDV</sequence>
<accession>G3A921</accession>